<dbReference type="SUPFAM" id="SSF54593">
    <property type="entry name" value="Glyoxalase/Bleomycin resistance protein/Dihydroxybiphenyl dioxygenase"/>
    <property type="match status" value="1"/>
</dbReference>
<dbReference type="Gene3D" id="3.10.180.10">
    <property type="entry name" value="2,3-Dihydroxybiphenyl 1,2-Dioxygenase, domain 1"/>
    <property type="match status" value="1"/>
</dbReference>
<sequence length="119" mass="12795">MQTRLDFASVQVRDLQASRAFYTQVIGFEAHGQDRPGAVVFQDQDGAIFAIREPLATTDLGGAFGVGVSLWFAVQDVDATHARIVASGGTVLSPPQPGPFGRMFAVRDPDGYQLTFHQG</sequence>
<dbReference type="Pfam" id="PF00903">
    <property type="entry name" value="Glyoxalase"/>
    <property type="match status" value="1"/>
</dbReference>
<reference evidence="2" key="1">
    <citation type="submission" date="2024-06" db="EMBL/GenBank/DDBJ databases">
        <title>Draft Genome Sequence of Deinococcus sonorensis Type Strain KR-87, a Biofilm Producing Representative of the Genus Deinococcus.</title>
        <authorList>
            <person name="Boren L.S."/>
            <person name="Grosso R.A."/>
            <person name="Hugenberg-Cox A.N."/>
            <person name="Hill J.T.E."/>
            <person name="Albert C.M."/>
            <person name="Tuohy J.M."/>
        </authorList>
    </citation>
    <scope>NUCLEOTIDE SEQUENCE</scope>
    <source>
        <strain evidence="2">KR-87</strain>
    </source>
</reference>
<evidence type="ECO:0000313" key="2">
    <source>
        <dbReference type="EMBL" id="XBV86255.1"/>
    </source>
</evidence>
<dbReference type="PROSITE" id="PS51819">
    <property type="entry name" value="VOC"/>
    <property type="match status" value="1"/>
</dbReference>
<organism evidence="2">
    <name type="scientific">Deinococcus sonorensis KR-87</name>
    <dbReference type="NCBI Taxonomy" id="694439"/>
    <lineage>
        <taxon>Bacteria</taxon>
        <taxon>Thermotogati</taxon>
        <taxon>Deinococcota</taxon>
        <taxon>Deinococci</taxon>
        <taxon>Deinococcales</taxon>
        <taxon>Deinococcaceae</taxon>
        <taxon>Deinococcus</taxon>
    </lineage>
</organism>
<dbReference type="AlphaFoldDB" id="A0AAU7UCY5"/>
<dbReference type="InterPro" id="IPR004360">
    <property type="entry name" value="Glyas_Fos-R_dOase_dom"/>
</dbReference>
<dbReference type="PANTHER" id="PTHR33993">
    <property type="entry name" value="GLYOXALASE-RELATED"/>
    <property type="match status" value="1"/>
</dbReference>
<dbReference type="InterPro" id="IPR037523">
    <property type="entry name" value="VOC_core"/>
</dbReference>
<dbReference type="EMBL" id="CP158299">
    <property type="protein sequence ID" value="XBV86255.1"/>
    <property type="molecule type" value="Genomic_DNA"/>
</dbReference>
<dbReference type="KEGG" id="dsc:ABOD76_08085"/>
<name>A0AAU7UCY5_9DEIO</name>
<protein>
    <submittedName>
        <fullName evidence="2">VOC family protein</fullName>
    </submittedName>
</protein>
<dbReference type="InterPro" id="IPR052164">
    <property type="entry name" value="Anthracycline_SecMetBiosynth"/>
</dbReference>
<dbReference type="RefSeq" id="WP_350244317.1">
    <property type="nucleotide sequence ID" value="NZ_CP158299.1"/>
</dbReference>
<gene>
    <name evidence="2" type="ORF">ABOD76_08085</name>
</gene>
<dbReference type="InterPro" id="IPR029068">
    <property type="entry name" value="Glyas_Bleomycin-R_OHBP_Dase"/>
</dbReference>
<proteinExistence type="predicted"/>
<evidence type="ECO:0000259" key="1">
    <source>
        <dbReference type="PROSITE" id="PS51819"/>
    </source>
</evidence>
<feature type="domain" description="VOC" evidence="1">
    <location>
        <begin position="4"/>
        <end position="119"/>
    </location>
</feature>
<accession>A0AAU7UCY5</accession>